<keyword evidence="3 4" id="KW-0472">Membrane</keyword>
<dbReference type="OrthoDB" id="4088121at2759"/>
<protein>
    <recommendedName>
        <fullName evidence="4">Altered inheritance of mitochondria protein 11</fullName>
    </recommendedName>
</protein>
<keyword evidence="6" id="KW-1185">Reference proteome</keyword>
<dbReference type="PANTHER" id="PTHR39136:SF1">
    <property type="entry name" value="ALTERED INHERITANCE OF MITOCHONDRIA PROTEIN 11"/>
    <property type="match status" value="1"/>
</dbReference>
<feature type="transmembrane region" description="Helical" evidence="4">
    <location>
        <begin position="26"/>
        <end position="44"/>
    </location>
</feature>
<comment type="similarity">
    <text evidence="4">Belongs to the AIM11 family.</text>
</comment>
<comment type="subcellular location">
    <subcellularLocation>
        <location evidence="4">Membrane</location>
        <topology evidence="4">Multi-pass membrane protein</topology>
    </subcellularLocation>
</comment>
<dbReference type="GO" id="GO:0016020">
    <property type="term" value="C:membrane"/>
    <property type="evidence" value="ECO:0007669"/>
    <property type="project" value="UniProtKB-SubCell"/>
</dbReference>
<proteinExistence type="inferred from homology"/>
<dbReference type="GO" id="GO:0005739">
    <property type="term" value="C:mitochondrion"/>
    <property type="evidence" value="ECO:0007669"/>
    <property type="project" value="TreeGrafter"/>
</dbReference>
<keyword evidence="1 4" id="KW-0812">Transmembrane</keyword>
<keyword evidence="2 4" id="KW-1133">Transmembrane helix</keyword>
<dbReference type="EMBL" id="HG316463">
    <property type="protein sequence ID" value="CDF91204.1"/>
    <property type="molecule type" value="Genomic_DNA"/>
</dbReference>
<name>A0A8J2TAD3_ZYGB2</name>
<evidence type="ECO:0000256" key="2">
    <source>
        <dbReference type="ARBA" id="ARBA00022989"/>
    </source>
</evidence>
<evidence type="ECO:0000313" key="6">
    <source>
        <dbReference type="Proteomes" id="UP000019375"/>
    </source>
</evidence>
<dbReference type="Proteomes" id="UP000019375">
    <property type="component" value="Unassembled WGS sequence"/>
</dbReference>
<evidence type="ECO:0000313" key="5">
    <source>
        <dbReference type="EMBL" id="CDF91204.1"/>
    </source>
</evidence>
<dbReference type="AlphaFoldDB" id="A0A8J2TAD3"/>
<evidence type="ECO:0000256" key="3">
    <source>
        <dbReference type="ARBA" id="ARBA00023136"/>
    </source>
</evidence>
<feature type="transmembrane region" description="Helical" evidence="4">
    <location>
        <begin position="72"/>
        <end position="98"/>
    </location>
</feature>
<dbReference type="InterPro" id="IPR038814">
    <property type="entry name" value="AIM11"/>
</dbReference>
<evidence type="ECO:0000256" key="4">
    <source>
        <dbReference type="RuleBase" id="RU367098"/>
    </source>
</evidence>
<evidence type="ECO:0000256" key="1">
    <source>
        <dbReference type="ARBA" id="ARBA00022692"/>
    </source>
</evidence>
<dbReference type="PANTHER" id="PTHR39136">
    <property type="entry name" value="ALTERED INHERITANCE OF MITOCHONDRIA PROTEIN 11"/>
    <property type="match status" value="1"/>
</dbReference>
<sequence length="145" mass="16428">MEGRQLTQRQISVFSEDYRTRRRQQMLRFFGATVLTLASCRLAYRGMLGRKYVPNMFQLNYKAPPFSYKGEAATALVLGTGLATGGLAMMIFGGCWLADISSFPEFSFKLKRLMGQEMSPADLPMDQETAHVIDQLEELLDNNKK</sequence>
<accession>A0A8J2TAD3</accession>
<reference evidence="6" key="1">
    <citation type="journal article" date="2013" name="Genome Announc.">
        <title>Genome sequence of the food spoilage yeast Zygosaccharomyces bailii CLIB 213(T).</title>
        <authorList>
            <person name="Galeote V."/>
            <person name="Bigey F."/>
            <person name="Devillers H."/>
            <person name="Neuveglise C."/>
            <person name="Dequin S."/>
        </authorList>
    </citation>
    <scope>NUCLEOTIDE SEQUENCE [LARGE SCALE GENOMIC DNA]</scope>
    <source>
        <strain evidence="6">CLIB 213 / ATCC 58445 / CBS 680 / CCRC 21525 / NBRC 1098 / NCYC 1416 / NRRL Y-2227</strain>
    </source>
</reference>
<organism evidence="5 6">
    <name type="scientific">Zygosaccharomyces bailii (strain CLIB 213 / ATCC 58445 / CBS 680 / BCRC 21525 / NBRC 1098 / NCYC 1416 / NRRL Y-2227)</name>
    <dbReference type="NCBI Taxonomy" id="1333698"/>
    <lineage>
        <taxon>Eukaryota</taxon>
        <taxon>Fungi</taxon>
        <taxon>Dikarya</taxon>
        <taxon>Ascomycota</taxon>
        <taxon>Saccharomycotina</taxon>
        <taxon>Saccharomycetes</taxon>
        <taxon>Saccharomycetales</taxon>
        <taxon>Saccharomycetaceae</taxon>
        <taxon>Zygosaccharomyces</taxon>
    </lineage>
</organism>
<gene>
    <name evidence="4" type="primary">AIM11</name>
    <name evidence="5" type="ORF">BN860_02036g</name>
</gene>